<evidence type="ECO:0000313" key="2">
    <source>
        <dbReference type="Proteomes" id="UP000838756"/>
    </source>
</evidence>
<reference evidence="1" key="1">
    <citation type="submission" date="2022-03" db="EMBL/GenBank/DDBJ databases">
        <authorList>
            <person name="Lindestad O."/>
        </authorList>
    </citation>
    <scope>NUCLEOTIDE SEQUENCE</scope>
</reference>
<evidence type="ECO:0000313" key="1">
    <source>
        <dbReference type="EMBL" id="CAH2212614.1"/>
    </source>
</evidence>
<gene>
    <name evidence="1" type="primary">jg24937</name>
    <name evidence="1" type="ORF">PAEG_LOCUS3503</name>
</gene>
<feature type="non-terminal residue" evidence="1">
    <location>
        <position position="1"/>
    </location>
</feature>
<dbReference type="Proteomes" id="UP000838756">
    <property type="component" value="Unassembled WGS sequence"/>
</dbReference>
<organism evidence="1 2">
    <name type="scientific">Pararge aegeria aegeria</name>
    <dbReference type="NCBI Taxonomy" id="348720"/>
    <lineage>
        <taxon>Eukaryota</taxon>
        <taxon>Metazoa</taxon>
        <taxon>Ecdysozoa</taxon>
        <taxon>Arthropoda</taxon>
        <taxon>Hexapoda</taxon>
        <taxon>Insecta</taxon>
        <taxon>Pterygota</taxon>
        <taxon>Neoptera</taxon>
        <taxon>Endopterygota</taxon>
        <taxon>Lepidoptera</taxon>
        <taxon>Glossata</taxon>
        <taxon>Ditrysia</taxon>
        <taxon>Papilionoidea</taxon>
        <taxon>Nymphalidae</taxon>
        <taxon>Satyrinae</taxon>
        <taxon>Satyrini</taxon>
        <taxon>Parargina</taxon>
        <taxon>Pararge</taxon>
    </lineage>
</organism>
<protein>
    <submittedName>
        <fullName evidence="1">Jg24937 protein</fullName>
    </submittedName>
</protein>
<accession>A0A8S4QJ83</accession>
<comment type="caution">
    <text evidence="1">The sequence shown here is derived from an EMBL/GenBank/DDBJ whole genome shotgun (WGS) entry which is preliminary data.</text>
</comment>
<dbReference type="AlphaFoldDB" id="A0A8S4QJ83"/>
<keyword evidence="2" id="KW-1185">Reference proteome</keyword>
<sequence length="70" mass="7532">VAVARAPFVLTSCQSVLVASNVYKCLLTIVDLRGAAVRTAVSRERSERGQSHNLNLLAESTMLAKCAGKW</sequence>
<name>A0A8S4QJ83_9NEOP</name>
<dbReference type="EMBL" id="CAKXAJ010011255">
    <property type="protein sequence ID" value="CAH2212614.1"/>
    <property type="molecule type" value="Genomic_DNA"/>
</dbReference>
<proteinExistence type="predicted"/>